<accession>A0ABW5QYP7</accession>
<sequence>MALFQCDFYSDTLRVSASMNVVLPQKKEAIGLTGRAWEDKYPVLYLLHGLSDDHTTWIRKTSIERYATDKGVAVVMPDVGRSFYADMKRGYSYWTFVTEELPQLARSFFPLSDRREDNFVAGLSMGGYGAFKIGLSQPDKYAAAASLSGALDIASKEDDPWGLFLPLEAENIFGSAQEVRGGENDLFHLAERLARYEGPKTKLFQCCGTEDFLYEDNRRFLAHATKLGLDVTYEEEPGTHEWGYWDAKIQRVLDWLPLDRE</sequence>
<dbReference type="Pfam" id="PF00756">
    <property type="entry name" value="Esterase"/>
    <property type="match status" value="1"/>
</dbReference>
<dbReference type="RefSeq" id="WP_379274219.1">
    <property type="nucleotide sequence ID" value="NZ_JBHUGT010000051.1"/>
</dbReference>
<organism evidence="1 2">
    <name type="scientific">Paenibacillus thailandensis</name>
    <dbReference type="NCBI Taxonomy" id="393250"/>
    <lineage>
        <taxon>Bacteria</taxon>
        <taxon>Bacillati</taxon>
        <taxon>Bacillota</taxon>
        <taxon>Bacilli</taxon>
        <taxon>Bacillales</taxon>
        <taxon>Paenibacillaceae</taxon>
        <taxon>Paenibacillus</taxon>
    </lineage>
</organism>
<evidence type="ECO:0000313" key="1">
    <source>
        <dbReference type="EMBL" id="MFD2661413.1"/>
    </source>
</evidence>
<proteinExistence type="predicted"/>
<comment type="caution">
    <text evidence="1">The sequence shown here is derived from an EMBL/GenBank/DDBJ whole genome shotgun (WGS) entry which is preliminary data.</text>
</comment>
<dbReference type="SUPFAM" id="SSF53474">
    <property type="entry name" value="alpha/beta-Hydrolases"/>
    <property type="match status" value="1"/>
</dbReference>
<dbReference type="Proteomes" id="UP001597493">
    <property type="component" value="Unassembled WGS sequence"/>
</dbReference>
<keyword evidence="1" id="KW-0378">Hydrolase</keyword>
<dbReference type="PANTHER" id="PTHR48098:SF1">
    <property type="entry name" value="DIACYLGLYCEROL ACYLTRANSFERASE_MYCOLYLTRANSFERASE AG85A"/>
    <property type="match status" value="1"/>
</dbReference>
<dbReference type="GO" id="GO:0016787">
    <property type="term" value="F:hydrolase activity"/>
    <property type="evidence" value="ECO:0007669"/>
    <property type="project" value="UniProtKB-KW"/>
</dbReference>
<keyword evidence="2" id="KW-1185">Reference proteome</keyword>
<dbReference type="InterPro" id="IPR000801">
    <property type="entry name" value="Esterase-like"/>
</dbReference>
<protein>
    <submittedName>
        <fullName evidence="1">Alpha/beta hydrolase</fullName>
    </submittedName>
</protein>
<reference evidence="2" key="1">
    <citation type="journal article" date="2019" name="Int. J. Syst. Evol. Microbiol.">
        <title>The Global Catalogue of Microorganisms (GCM) 10K type strain sequencing project: providing services to taxonomists for standard genome sequencing and annotation.</title>
        <authorList>
            <consortium name="The Broad Institute Genomics Platform"/>
            <consortium name="The Broad Institute Genome Sequencing Center for Infectious Disease"/>
            <person name="Wu L."/>
            <person name="Ma J."/>
        </authorList>
    </citation>
    <scope>NUCLEOTIDE SEQUENCE [LARGE SCALE GENOMIC DNA]</scope>
    <source>
        <strain evidence="2">TISTR 1827</strain>
    </source>
</reference>
<dbReference type="Gene3D" id="3.40.50.1820">
    <property type="entry name" value="alpha/beta hydrolase"/>
    <property type="match status" value="1"/>
</dbReference>
<evidence type="ECO:0000313" key="2">
    <source>
        <dbReference type="Proteomes" id="UP001597493"/>
    </source>
</evidence>
<dbReference type="PANTHER" id="PTHR48098">
    <property type="entry name" value="ENTEROCHELIN ESTERASE-RELATED"/>
    <property type="match status" value="1"/>
</dbReference>
<gene>
    <name evidence="1" type="ORF">ACFSW5_14255</name>
</gene>
<name>A0ABW5QYP7_9BACL</name>
<dbReference type="InterPro" id="IPR029058">
    <property type="entry name" value="AB_hydrolase_fold"/>
</dbReference>
<dbReference type="InterPro" id="IPR050583">
    <property type="entry name" value="Mycobacterial_A85_antigen"/>
</dbReference>
<dbReference type="EMBL" id="JBHUMY010000013">
    <property type="protein sequence ID" value="MFD2661413.1"/>
    <property type="molecule type" value="Genomic_DNA"/>
</dbReference>